<dbReference type="EC" id="2.7.7.7" evidence="1"/>
<evidence type="ECO:0000256" key="4">
    <source>
        <dbReference type="ARBA" id="ARBA00022695"/>
    </source>
</evidence>
<evidence type="ECO:0000313" key="12">
    <source>
        <dbReference type="Proteomes" id="UP000316851"/>
    </source>
</evidence>
<evidence type="ECO:0000256" key="1">
    <source>
        <dbReference type="ARBA" id="ARBA00012417"/>
    </source>
</evidence>
<dbReference type="EMBL" id="VHHP01000003">
    <property type="protein sequence ID" value="TPR54069.1"/>
    <property type="molecule type" value="Genomic_DNA"/>
</dbReference>
<keyword evidence="5" id="KW-0235">DNA replication</keyword>
<dbReference type="Pfam" id="PF06144">
    <property type="entry name" value="DNA_pol3_delta"/>
    <property type="match status" value="1"/>
</dbReference>
<dbReference type="InterPro" id="IPR048466">
    <property type="entry name" value="DNA_pol3_delta-like_C"/>
</dbReference>
<proteinExistence type="inferred from homology"/>
<evidence type="ECO:0000256" key="6">
    <source>
        <dbReference type="ARBA" id="ARBA00022932"/>
    </source>
</evidence>
<dbReference type="NCBIfam" id="TIGR01128">
    <property type="entry name" value="holA"/>
    <property type="match status" value="1"/>
</dbReference>
<evidence type="ECO:0000259" key="9">
    <source>
        <dbReference type="Pfam" id="PF06144"/>
    </source>
</evidence>
<keyword evidence="6" id="KW-0239">DNA-directed DNA polymerase</keyword>
<organism evidence="11 12">
    <name type="scientific">Metamycoplasma neophronis</name>
    <dbReference type="NCBI Taxonomy" id="872983"/>
    <lineage>
        <taxon>Bacteria</taxon>
        <taxon>Bacillati</taxon>
        <taxon>Mycoplasmatota</taxon>
        <taxon>Mycoplasmoidales</taxon>
        <taxon>Metamycoplasmataceae</taxon>
        <taxon>Metamycoplasma</taxon>
    </lineage>
</organism>
<keyword evidence="12" id="KW-1185">Reference proteome</keyword>
<comment type="catalytic activity">
    <reaction evidence="8">
        <text>DNA(n) + a 2'-deoxyribonucleoside 5'-triphosphate = DNA(n+1) + diphosphate</text>
        <dbReference type="Rhea" id="RHEA:22508"/>
        <dbReference type="Rhea" id="RHEA-COMP:17339"/>
        <dbReference type="Rhea" id="RHEA-COMP:17340"/>
        <dbReference type="ChEBI" id="CHEBI:33019"/>
        <dbReference type="ChEBI" id="CHEBI:61560"/>
        <dbReference type="ChEBI" id="CHEBI:173112"/>
        <dbReference type="EC" id="2.7.7.7"/>
    </reaction>
</comment>
<protein>
    <recommendedName>
        <fullName evidence="2">DNA polymerase III subunit delta</fullName>
        <ecNumber evidence="1">2.7.7.7</ecNumber>
    </recommendedName>
</protein>
<keyword evidence="4" id="KW-0548">Nucleotidyltransferase</keyword>
<dbReference type="PANTHER" id="PTHR34388">
    <property type="entry name" value="DNA POLYMERASE III SUBUNIT DELTA"/>
    <property type="match status" value="1"/>
</dbReference>
<dbReference type="SUPFAM" id="SSF52540">
    <property type="entry name" value="P-loop containing nucleoside triphosphate hydrolases"/>
    <property type="match status" value="1"/>
</dbReference>
<evidence type="ECO:0000256" key="3">
    <source>
        <dbReference type="ARBA" id="ARBA00022679"/>
    </source>
</evidence>
<sequence>MILIKGNENYFIEKEVKNIIQQIKSKNNNEIEIINFFEVMQLEELSDAVYNTDIFAIPKLVIITNPIYFNSKSKFKKEEAEKFVELLLEGSQYNEIVLIQEIQKYDKNFTPSSYFKKIEKASEIIEVAKINDKDLYKFTNSLIQGKGGTIDDFALIQFVSNLPNDLTLIENEVNKLLLQDNHITLKMIDDNNFSMSNNIEYAFNDALLKLNSPKTIIAKMNEQLSFGQSPQQIIVQVASVISLAKEIQVLLEAKMTPENISSAINMHIYRVKLFTDFIRKIGLDKLNFLIEKMALIDKEIKSGSLDEHTALKLAVLEIIK</sequence>
<evidence type="ECO:0000313" key="11">
    <source>
        <dbReference type="EMBL" id="TPR54069.1"/>
    </source>
</evidence>
<gene>
    <name evidence="11" type="ORF">FJR74_01345</name>
</gene>
<feature type="domain" description="DNA polymerase III delta subunit-like C-terminal" evidence="10">
    <location>
        <begin position="205"/>
        <end position="317"/>
    </location>
</feature>
<dbReference type="PANTHER" id="PTHR34388:SF1">
    <property type="entry name" value="DNA POLYMERASE III SUBUNIT DELTA"/>
    <property type="match status" value="1"/>
</dbReference>
<evidence type="ECO:0000256" key="5">
    <source>
        <dbReference type="ARBA" id="ARBA00022705"/>
    </source>
</evidence>
<dbReference type="Gene3D" id="3.40.50.300">
    <property type="entry name" value="P-loop containing nucleotide triphosphate hydrolases"/>
    <property type="match status" value="1"/>
</dbReference>
<reference evidence="11" key="1">
    <citation type="submission" date="2019-06" db="EMBL/GenBank/DDBJ databases">
        <title>Mycoplasma neophronis type strain whole genome sequence.</title>
        <authorList>
            <person name="Spergser J."/>
        </authorList>
    </citation>
    <scope>NUCLEOTIDE SEQUENCE [LARGE SCALE GENOMIC DNA]</scope>
    <source>
        <strain evidence="11">DSM 24097</strain>
    </source>
</reference>
<comment type="similarity">
    <text evidence="7">Belongs to the DNA polymerase HolA subunit family.</text>
</comment>
<dbReference type="RefSeq" id="WP_140914758.1">
    <property type="nucleotide sequence ID" value="NZ_VHHP01000003.1"/>
</dbReference>
<dbReference type="SUPFAM" id="SSF48019">
    <property type="entry name" value="post-AAA+ oligomerization domain-like"/>
    <property type="match status" value="1"/>
</dbReference>
<evidence type="ECO:0000256" key="2">
    <source>
        <dbReference type="ARBA" id="ARBA00017703"/>
    </source>
</evidence>
<accession>A0ABY2Z003</accession>
<evidence type="ECO:0000259" key="10">
    <source>
        <dbReference type="Pfam" id="PF21694"/>
    </source>
</evidence>
<evidence type="ECO:0000256" key="8">
    <source>
        <dbReference type="ARBA" id="ARBA00049244"/>
    </source>
</evidence>
<name>A0ABY2Z003_9BACT</name>
<keyword evidence="3" id="KW-0808">Transferase</keyword>
<dbReference type="Gene3D" id="1.20.272.10">
    <property type="match status" value="1"/>
</dbReference>
<dbReference type="InterPro" id="IPR008921">
    <property type="entry name" value="DNA_pol3_clamp-load_cplx_C"/>
</dbReference>
<dbReference type="InterPro" id="IPR010372">
    <property type="entry name" value="DNA_pol3_delta_N"/>
</dbReference>
<dbReference type="InterPro" id="IPR027417">
    <property type="entry name" value="P-loop_NTPase"/>
</dbReference>
<dbReference type="InterPro" id="IPR005790">
    <property type="entry name" value="DNA_polIII_delta"/>
</dbReference>
<dbReference type="Proteomes" id="UP000316851">
    <property type="component" value="Unassembled WGS sequence"/>
</dbReference>
<comment type="caution">
    <text evidence="11">The sequence shown here is derived from an EMBL/GenBank/DDBJ whole genome shotgun (WGS) entry which is preliminary data.</text>
</comment>
<evidence type="ECO:0000256" key="7">
    <source>
        <dbReference type="ARBA" id="ARBA00034754"/>
    </source>
</evidence>
<dbReference type="Pfam" id="PF21694">
    <property type="entry name" value="DNA_pol3_delta_C"/>
    <property type="match status" value="1"/>
</dbReference>
<feature type="domain" description="DNA polymerase III delta N-terminal" evidence="9">
    <location>
        <begin position="3"/>
        <end position="126"/>
    </location>
</feature>